<sequence length="144" mass="16772">MRSVFLKKYMDNLASSTPRPVVFLDETGIYSKGNKGKSWQNDSVKSVRKIEGYDAHIELIWASAKGYYDKHIGRDGYPDENVFTVWSEALEHCCQNTWKNCAKHTNKLMRDWYERKKHIADIEIDPIIINPAESSTLEEEFESH</sequence>
<dbReference type="EMBL" id="JASPKY010000132">
    <property type="protein sequence ID" value="KAK9731460.1"/>
    <property type="molecule type" value="Genomic_DNA"/>
</dbReference>
<evidence type="ECO:0000313" key="1">
    <source>
        <dbReference type="EMBL" id="KAK9731460.1"/>
    </source>
</evidence>
<comment type="caution">
    <text evidence="1">The sequence shown here is derived from an EMBL/GenBank/DDBJ whole genome shotgun (WGS) entry which is preliminary data.</text>
</comment>
<dbReference type="Proteomes" id="UP001458880">
    <property type="component" value="Unassembled WGS sequence"/>
</dbReference>
<gene>
    <name evidence="1" type="ORF">QE152_g13646</name>
</gene>
<protein>
    <recommendedName>
        <fullName evidence="3">Transposase</fullName>
    </recommendedName>
</protein>
<name>A0AAW1LD19_POPJA</name>
<keyword evidence="2" id="KW-1185">Reference proteome</keyword>
<reference evidence="1 2" key="1">
    <citation type="journal article" date="2024" name="BMC Genomics">
        <title>De novo assembly and annotation of Popillia japonica's genome with initial clues to its potential as an invasive pest.</title>
        <authorList>
            <person name="Cucini C."/>
            <person name="Boschi S."/>
            <person name="Funari R."/>
            <person name="Cardaioli E."/>
            <person name="Iannotti N."/>
            <person name="Marturano G."/>
            <person name="Paoli F."/>
            <person name="Bruttini M."/>
            <person name="Carapelli A."/>
            <person name="Frati F."/>
            <person name="Nardi F."/>
        </authorList>
    </citation>
    <scope>NUCLEOTIDE SEQUENCE [LARGE SCALE GENOMIC DNA]</scope>
    <source>
        <strain evidence="1">DMR45628</strain>
    </source>
</reference>
<accession>A0AAW1LD19</accession>
<organism evidence="1 2">
    <name type="scientific">Popillia japonica</name>
    <name type="common">Japanese beetle</name>
    <dbReference type="NCBI Taxonomy" id="7064"/>
    <lineage>
        <taxon>Eukaryota</taxon>
        <taxon>Metazoa</taxon>
        <taxon>Ecdysozoa</taxon>
        <taxon>Arthropoda</taxon>
        <taxon>Hexapoda</taxon>
        <taxon>Insecta</taxon>
        <taxon>Pterygota</taxon>
        <taxon>Neoptera</taxon>
        <taxon>Endopterygota</taxon>
        <taxon>Coleoptera</taxon>
        <taxon>Polyphaga</taxon>
        <taxon>Scarabaeiformia</taxon>
        <taxon>Scarabaeidae</taxon>
        <taxon>Rutelinae</taxon>
        <taxon>Popillia</taxon>
    </lineage>
</organism>
<evidence type="ECO:0000313" key="2">
    <source>
        <dbReference type="Proteomes" id="UP001458880"/>
    </source>
</evidence>
<proteinExistence type="predicted"/>
<evidence type="ECO:0008006" key="3">
    <source>
        <dbReference type="Google" id="ProtNLM"/>
    </source>
</evidence>
<dbReference type="AlphaFoldDB" id="A0AAW1LD19"/>